<dbReference type="RefSeq" id="WP_075433390.1">
    <property type="nucleotide sequence ID" value="NZ_CP013259.1"/>
</dbReference>
<dbReference type="Pfam" id="PF22020">
    <property type="entry name" value="RlmL_1st"/>
    <property type="match status" value="1"/>
</dbReference>
<dbReference type="PROSITE" id="PS01261">
    <property type="entry name" value="UPF0020"/>
    <property type="match status" value="1"/>
</dbReference>
<dbReference type="InterPro" id="IPR017244">
    <property type="entry name" value="23SrRNA_methyltr_KL"/>
</dbReference>
<keyword evidence="4 7" id="KW-0808">Transferase</keyword>
<keyword evidence="6 8" id="KW-0694">RNA-binding</keyword>
<keyword evidence="5 7" id="KW-0949">S-adenosyl-L-methionine</keyword>
<keyword evidence="1 7" id="KW-0963">Cytoplasm</keyword>
<dbReference type="CDD" id="cd02440">
    <property type="entry name" value="AdoMet_MTases"/>
    <property type="match status" value="1"/>
</dbReference>
<evidence type="ECO:0000256" key="5">
    <source>
        <dbReference type="ARBA" id="ARBA00022691"/>
    </source>
</evidence>
<protein>
    <recommendedName>
        <fullName evidence="7">Ribosomal RNA large subunit methyltransferase K/L</fullName>
    </recommendedName>
    <domain>
        <recommendedName>
            <fullName evidence="7">23S rRNA m2G2445 methyltransferase</fullName>
            <ecNumber evidence="7">2.1.1.173</ecNumber>
        </recommendedName>
        <alternativeName>
            <fullName evidence="7">rRNA (guanine-N(2)-)-methyltransferase RlmL</fullName>
        </alternativeName>
    </domain>
    <domain>
        <recommendedName>
            <fullName evidence="7">23S rRNA m7G2069 methyltransferase</fullName>
            <ecNumber evidence="7">2.1.1.264</ecNumber>
        </recommendedName>
        <alternativeName>
            <fullName evidence="7">rRNA (guanine-N(7)-)-methyltransferase RlmK</fullName>
        </alternativeName>
    </domain>
</protein>
<evidence type="ECO:0000256" key="8">
    <source>
        <dbReference type="PROSITE-ProRule" id="PRU00529"/>
    </source>
</evidence>
<dbReference type="PROSITE" id="PS51165">
    <property type="entry name" value="THUMP"/>
    <property type="match status" value="1"/>
</dbReference>
<feature type="domain" description="THUMP" evidence="9">
    <location>
        <begin position="43"/>
        <end position="155"/>
    </location>
</feature>
<evidence type="ECO:0000256" key="2">
    <source>
        <dbReference type="ARBA" id="ARBA00022552"/>
    </source>
</evidence>
<comment type="function">
    <text evidence="7">Specifically methylates the guanine in position 2445 (m2G2445) and the guanine in position 2069 (m7G2069) of 23S rRNA.</text>
</comment>
<dbReference type="GO" id="GO:0070043">
    <property type="term" value="F:rRNA (guanine-N7-)-methyltransferase activity"/>
    <property type="evidence" value="ECO:0007669"/>
    <property type="project" value="UniProtKB-UniRule"/>
</dbReference>
<comment type="subcellular location">
    <subcellularLocation>
        <location evidence="7">Cytoplasm</location>
    </subcellularLocation>
</comment>
<comment type="catalytic activity">
    <reaction evidence="7">
        <text>guanosine(2445) in 23S rRNA + S-adenosyl-L-methionine = N(2)-methylguanosine(2445) in 23S rRNA + S-adenosyl-L-homocysteine + H(+)</text>
        <dbReference type="Rhea" id="RHEA:42740"/>
        <dbReference type="Rhea" id="RHEA-COMP:10215"/>
        <dbReference type="Rhea" id="RHEA-COMP:10216"/>
        <dbReference type="ChEBI" id="CHEBI:15378"/>
        <dbReference type="ChEBI" id="CHEBI:57856"/>
        <dbReference type="ChEBI" id="CHEBI:59789"/>
        <dbReference type="ChEBI" id="CHEBI:74269"/>
        <dbReference type="ChEBI" id="CHEBI:74481"/>
        <dbReference type="EC" id="2.1.1.173"/>
    </reaction>
</comment>
<evidence type="ECO:0000313" key="10">
    <source>
        <dbReference type="EMBL" id="ANZ22568.1"/>
    </source>
</evidence>
<dbReference type="InterPro" id="IPR054170">
    <property type="entry name" value="RlmL_1st"/>
</dbReference>
<dbReference type="PANTHER" id="PTHR47313">
    <property type="entry name" value="RIBOSOMAL RNA LARGE SUBUNIT METHYLTRANSFERASE K/L"/>
    <property type="match status" value="1"/>
</dbReference>
<evidence type="ECO:0000259" key="9">
    <source>
        <dbReference type="PROSITE" id="PS51165"/>
    </source>
</evidence>
<dbReference type="InterPro" id="IPR019614">
    <property type="entry name" value="SAM-dep_methyl-trfase"/>
</dbReference>
<dbReference type="SMART" id="SM00981">
    <property type="entry name" value="THUMP"/>
    <property type="match status" value="1"/>
</dbReference>
<name>A0A1B2H8X4_BUCDN</name>
<dbReference type="Pfam" id="PF01170">
    <property type="entry name" value="UPF0020"/>
    <property type="match status" value="1"/>
</dbReference>
<dbReference type="EC" id="2.1.1.264" evidence="7"/>
<evidence type="ECO:0000256" key="6">
    <source>
        <dbReference type="ARBA" id="ARBA00022884"/>
    </source>
</evidence>
<dbReference type="STRING" id="118101.ATN01_01800"/>
<dbReference type="NCBIfam" id="NF008748">
    <property type="entry name" value="PRK11783.1"/>
    <property type="match status" value="1"/>
</dbReference>
<keyword evidence="3 7" id="KW-0489">Methyltransferase</keyword>
<dbReference type="Gene3D" id="3.30.750.80">
    <property type="entry name" value="RNA methyltransferase domain (HRMD) like"/>
    <property type="match status" value="1"/>
</dbReference>
<gene>
    <name evidence="7 10" type="primary">rlmL</name>
    <name evidence="10" type="ORF">ATN01_01800</name>
</gene>
<evidence type="ECO:0000313" key="11">
    <source>
        <dbReference type="Proteomes" id="UP000093070"/>
    </source>
</evidence>
<dbReference type="PANTHER" id="PTHR47313:SF1">
    <property type="entry name" value="RIBOSOMAL RNA LARGE SUBUNIT METHYLTRANSFERASE K_L"/>
    <property type="match status" value="1"/>
</dbReference>
<comment type="similarity">
    <text evidence="7">Belongs to the methyltransferase superfamily. RlmKL family.</text>
</comment>
<dbReference type="PIRSF" id="PIRSF037618">
    <property type="entry name" value="RNA_Mtase_bacteria_prd"/>
    <property type="match status" value="1"/>
</dbReference>
<organism evidence="10 11">
    <name type="scientific">Buchnera aphidicola subsp. Diuraphis noxia</name>
    <dbReference type="NCBI Taxonomy" id="118101"/>
    <lineage>
        <taxon>Bacteria</taxon>
        <taxon>Pseudomonadati</taxon>
        <taxon>Pseudomonadota</taxon>
        <taxon>Gammaproteobacteria</taxon>
        <taxon>Enterobacterales</taxon>
        <taxon>Erwiniaceae</taxon>
        <taxon>Buchnera</taxon>
    </lineage>
</organism>
<comment type="catalytic activity">
    <reaction evidence="7">
        <text>guanosine(2069) in 23S rRNA + S-adenosyl-L-methionine = N(2)-methylguanosine(2069) in 23S rRNA + S-adenosyl-L-homocysteine + H(+)</text>
        <dbReference type="Rhea" id="RHEA:43772"/>
        <dbReference type="Rhea" id="RHEA-COMP:10688"/>
        <dbReference type="Rhea" id="RHEA-COMP:10689"/>
        <dbReference type="ChEBI" id="CHEBI:15378"/>
        <dbReference type="ChEBI" id="CHEBI:57856"/>
        <dbReference type="ChEBI" id="CHEBI:59789"/>
        <dbReference type="ChEBI" id="CHEBI:74269"/>
        <dbReference type="ChEBI" id="CHEBI:74481"/>
        <dbReference type="EC" id="2.1.1.264"/>
    </reaction>
</comment>
<evidence type="ECO:0000256" key="4">
    <source>
        <dbReference type="ARBA" id="ARBA00022679"/>
    </source>
</evidence>
<dbReference type="Proteomes" id="UP000093070">
    <property type="component" value="Chromosome"/>
</dbReference>
<dbReference type="HAMAP" id="MF_01858">
    <property type="entry name" value="23SrRNA_methyltr_KL"/>
    <property type="match status" value="1"/>
</dbReference>
<dbReference type="Gene3D" id="3.30.2130.30">
    <property type="match status" value="1"/>
</dbReference>
<dbReference type="InterPro" id="IPR053943">
    <property type="entry name" value="RlmKL-like_Mtase_CS"/>
</dbReference>
<dbReference type="InterPro" id="IPR004114">
    <property type="entry name" value="THUMP_dom"/>
</dbReference>
<dbReference type="InterPro" id="IPR000241">
    <property type="entry name" value="RlmKL-like_Mtase"/>
</dbReference>
<reference evidence="10 11" key="1">
    <citation type="submission" date="2015-11" db="EMBL/GenBank/DDBJ databases">
        <title>The complete genome of Buchnera aphidicola from Diuraphis noxia biotype SAM.</title>
        <authorList>
            <person name="Burger N.F.V."/>
            <person name="Oberholster A.-M."/>
        </authorList>
    </citation>
    <scope>NUCLEOTIDE SEQUENCE [LARGE SCALE GENOMIC DNA]</scope>
    <source>
        <strain evidence="10">SAM</strain>
    </source>
</reference>
<dbReference type="Pfam" id="PF02926">
    <property type="entry name" value="THUMP"/>
    <property type="match status" value="1"/>
</dbReference>
<dbReference type="EMBL" id="CP013259">
    <property type="protein sequence ID" value="ANZ22568.1"/>
    <property type="molecule type" value="Genomic_DNA"/>
</dbReference>
<dbReference type="GO" id="GO:0005737">
    <property type="term" value="C:cytoplasm"/>
    <property type="evidence" value="ECO:0007669"/>
    <property type="project" value="UniProtKB-SubCell"/>
</dbReference>
<evidence type="ECO:0000256" key="7">
    <source>
        <dbReference type="HAMAP-Rule" id="MF_01858"/>
    </source>
</evidence>
<keyword evidence="2 7" id="KW-0698">rRNA processing</keyword>
<dbReference type="OrthoDB" id="9809404at2"/>
<dbReference type="SUPFAM" id="SSF53335">
    <property type="entry name" value="S-adenosyl-L-methionine-dependent methyltransferases"/>
    <property type="match status" value="2"/>
</dbReference>
<dbReference type="PATRIC" id="fig|118101.4.peg.359"/>
<dbReference type="Pfam" id="PF10672">
    <property type="entry name" value="Methyltrans_SAM"/>
    <property type="match status" value="1"/>
</dbReference>
<sequence length="700" mass="82191">MNYLFASTNFGTEKLLEKELLDLGVRNLNVKYGGIYYEANDALLYESLIWSRIASRIFLCIKTFRIKNVKDLYQNIYNIYWHKIFHLNNTFIINFKGTNHIIRSSLFGALIVKDAIVDQFKEKYSFRPNVNLINPDIRIKVLMTNVNMINVMLDLSGEALHKRGYRKFCNLTPIKENLGAAIILNSEWNKNTPMIDPMCGSGTLLIEAAMIFYDKAPGLTRKKWGFKFWKKYNKTLWENIVNVAEKRFEKGLKKDSANYFIGYDNNANIINKAKENAFNAGFAGIIKFFKKNISDLRNIHDKKNTGILLSNLPYGQREKTESQLVALYLQLGVTSKKYFKNWQLSVLSSSCFLLNFLQMQTQKEYFLKNGTLNCIQKNYQIFLEHVVIENHEYQNRLAKNFQKLKKWAQKENIECFRVYNADLPNYKIIVDVYQKWIIIQEYKAPKIINCKKSHKRLCDAIYYTKEILSIDINNIILKTRQKNKNKTQYQKLFDKKNFIEIKEFHAKFLVNLTDYLDTGLFLEKRLIRKLIGIMSKDKDFLNLFSYTGTATVYAGLGQAKSTTSVDISNTYIKWAIKNMSINNLTHFKHNFIVTDCLKWIKKTEKTFDLIFINPPTFSNSKKMNKSFELKKDYFDVINNVRKILRKNGSIIFSSSTHNFKINLDELNKIKLYAKNITKKVTCKDYINNSKVYHSWIIKHI</sequence>
<dbReference type="GO" id="GO:0003723">
    <property type="term" value="F:RNA binding"/>
    <property type="evidence" value="ECO:0007669"/>
    <property type="project" value="UniProtKB-UniRule"/>
</dbReference>
<evidence type="ECO:0000256" key="1">
    <source>
        <dbReference type="ARBA" id="ARBA00022490"/>
    </source>
</evidence>
<proteinExistence type="inferred from homology"/>
<dbReference type="GO" id="GO:0052915">
    <property type="term" value="F:23S rRNA (guanine(2445)-N(2))-methyltransferase activity"/>
    <property type="evidence" value="ECO:0007669"/>
    <property type="project" value="UniProtKB-UniRule"/>
</dbReference>
<accession>A0A1B2H8X4</accession>
<dbReference type="AlphaFoldDB" id="A0A1B2H8X4"/>
<dbReference type="Gene3D" id="3.40.50.150">
    <property type="entry name" value="Vaccinia Virus protein VP39"/>
    <property type="match status" value="2"/>
</dbReference>
<dbReference type="InterPro" id="IPR029063">
    <property type="entry name" value="SAM-dependent_MTases_sf"/>
</dbReference>
<evidence type="ECO:0000256" key="3">
    <source>
        <dbReference type="ARBA" id="ARBA00022603"/>
    </source>
</evidence>
<dbReference type="EC" id="2.1.1.173" evidence="7"/>
<dbReference type="CDD" id="cd11715">
    <property type="entry name" value="THUMP_AdoMetMT"/>
    <property type="match status" value="1"/>
</dbReference>